<gene>
    <name evidence="2" type="ORF">OG398_28145</name>
</gene>
<dbReference type="AlphaFoldDB" id="A0AAU2VYJ0"/>
<evidence type="ECO:0000259" key="1">
    <source>
        <dbReference type="Pfam" id="PF13354"/>
    </source>
</evidence>
<organism evidence="2">
    <name type="scientific">Streptomyces sp. NBC_00008</name>
    <dbReference type="NCBI Taxonomy" id="2903610"/>
    <lineage>
        <taxon>Bacteria</taxon>
        <taxon>Bacillati</taxon>
        <taxon>Actinomycetota</taxon>
        <taxon>Actinomycetes</taxon>
        <taxon>Kitasatosporales</taxon>
        <taxon>Streptomycetaceae</taxon>
        <taxon>Streptomyces</taxon>
    </lineage>
</organism>
<proteinExistence type="predicted"/>
<name>A0AAU2VYJ0_9ACTN</name>
<sequence>MADDIEEIFEQAVCEGALCVEPLEGDAEFGLHADELVVPASVVKVQVALEVETAFAEGRLDPCERVTLSAADRTPGPVGISLFSDDAVLSWRDMVVLMLTISDNHTTDALIRRVGVDALNGAATRLGLGGTVIESDLQTMLDSIGEDLGRAGWKDLLDWSAGASAEEMARADERLLVSRALDPSQGTRTTPRDMVDLLRLIWTDRAGPAAACERVRAVMTRQLTRHRIASGFRLPVRVAAKSGSLVGVIRNEIGVISCPDGRRYAAAVFTRSRPGSDDAAISRAIGTVAARAVTALQELGA</sequence>
<dbReference type="EMBL" id="CP108313">
    <property type="protein sequence ID" value="WTW71855.1"/>
    <property type="molecule type" value="Genomic_DNA"/>
</dbReference>
<feature type="domain" description="Beta-lactamase class A catalytic" evidence="1">
    <location>
        <begin position="19"/>
        <end position="270"/>
    </location>
</feature>
<dbReference type="PANTHER" id="PTHR35333">
    <property type="entry name" value="BETA-LACTAMASE"/>
    <property type="match status" value="1"/>
</dbReference>
<dbReference type="InterPro" id="IPR045155">
    <property type="entry name" value="Beta-lactam_cat"/>
</dbReference>
<protein>
    <submittedName>
        <fullName evidence="2">Class A beta-lactamase-related serine hydrolase</fullName>
    </submittedName>
</protein>
<dbReference type="InterPro" id="IPR012338">
    <property type="entry name" value="Beta-lactam/transpept-like"/>
</dbReference>
<dbReference type="Pfam" id="PF13354">
    <property type="entry name" value="Beta-lactamase2"/>
    <property type="match status" value="1"/>
</dbReference>
<dbReference type="SUPFAM" id="SSF56601">
    <property type="entry name" value="beta-lactamase/transpeptidase-like"/>
    <property type="match status" value="1"/>
</dbReference>
<dbReference type="GO" id="GO:0046677">
    <property type="term" value="P:response to antibiotic"/>
    <property type="evidence" value="ECO:0007669"/>
    <property type="project" value="InterPro"/>
</dbReference>
<evidence type="ECO:0000313" key="2">
    <source>
        <dbReference type="EMBL" id="WTW71855.1"/>
    </source>
</evidence>
<dbReference type="GO" id="GO:0030655">
    <property type="term" value="P:beta-lactam antibiotic catabolic process"/>
    <property type="evidence" value="ECO:0007669"/>
    <property type="project" value="InterPro"/>
</dbReference>
<dbReference type="InterPro" id="IPR000871">
    <property type="entry name" value="Beta-lactam_class-A"/>
</dbReference>
<dbReference type="GO" id="GO:0008800">
    <property type="term" value="F:beta-lactamase activity"/>
    <property type="evidence" value="ECO:0007669"/>
    <property type="project" value="InterPro"/>
</dbReference>
<dbReference type="PANTHER" id="PTHR35333:SF3">
    <property type="entry name" value="BETA-LACTAMASE-TYPE TRANSPEPTIDASE FOLD CONTAINING PROTEIN"/>
    <property type="match status" value="1"/>
</dbReference>
<dbReference type="Gene3D" id="3.40.710.10">
    <property type="entry name" value="DD-peptidase/beta-lactamase superfamily"/>
    <property type="match status" value="1"/>
</dbReference>
<reference evidence="2" key="1">
    <citation type="submission" date="2022-10" db="EMBL/GenBank/DDBJ databases">
        <title>The complete genomes of actinobacterial strains from the NBC collection.</title>
        <authorList>
            <person name="Joergensen T.S."/>
            <person name="Alvarez Arevalo M."/>
            <person name="Sterndorff E.B."/>
            <person name="Faurdal D."/>
            <person name="Vuksanovic O."/>
            <person name="Mourched A.-S."/>
            <person name="Charusanti P."/>
            <person name="Shaw S."/>
            <person name="Blin K."/>
            <person name="Weber T."/>
        </authorList>
    </citation>
    <scope>NUCLEOTIDE SEQUENCE</scope>
    <source>
        <strain evidence="2">NBC_00008</strain>
    </source>
</reference>
<accession>A0AAU2VYJ0</accession>
<keyword evidence="2" id="KW-0378">Hydrolase</keyword>